<comment type="caution">
    <text evidence="2">The sequence shown here is derived from an EMBL/GenBank/DDBJ whole genome shotgun (WGS) entry which is preliminary data.</text>
</comment>
<dbReference type="Gene3D" id="3.40.50.300">
    <property type="entry name" value="P-loop containing nucleotide triphosphate hydrolases"/>
    <property type="match status" value="1"/>
</dbReference>
<accession>A0A5R9Q5E5</accession>
<dbReference type="AlphaFoldDB" id="A0A5R9Q5E5"/>
<evidence type="ECO:0000259" key="1">
    <source>
        <dbReference type="Pfam" id="PF13175"/>
    </source>
</evidence>
<dbReference type="InterPro" id="IPR051396">
    <property type="entry name" value="Bact_Antivir_Def_Nuclease"/>
</dbReference>
<dbReference type="PANTHER" id="PTHR43581:SF4">
    <property type="entry name" value="ATP_GTP PHOSPHATASE"/>
    <property type="match status" value="1"/>
</dbReference>
<dbReference type="InterPro" id="IPR041685">
    <property type="entry name" value="AAA_GajA/Old/RecF-like"/>
</dbReference>
<dbReference type="SUPFAM" id="SSF52540">
    <property type="entry name" value="P-loop containing nucleoside triphosphate hydrolases"/>
    <property type="match status" value="1"/>
</dbReference>
<dbReference type="Proteomes" id="UP000309186">
    <property type="component" value="Unassembled WGS sequence"/>
</dbReference>
<sequence>MKIESIKIKNFRTIDEELTIDLDGSLTIVGPNSSGKTNILKAVEMLFTGFENKNKYLFERDFPKKLDSGQTSLVGTFVLDDESEEALKLYNDINLCLETPKSLSRSINVYLTFSRSGKPIYRLFVGEKHNPKKTKEFNSLQNKLINIILDSFVCHYVSSVKNTHELFNELLLPSIRSSISEILGEKLPEIHQGLDEISSTIDKQLDLVGLGHIRAQFKLPNNTLENILSSFEYHLSDPVETIIESKGMGVQSAAIFAAFSWITKRERDLGKRSIWLIEEPESYLHPELSSSCNLMLNSLSEEGYLIRTTHSLKFVPQDPKRVIGTEVEKGYTRTRTYDTYTESTKSIRSALGVKFSDYMNLGILNIFVEGKTDRELFQWVLSKLQVKATGKYSWDNVRNAEFIDFGGTSALEGFMKATYEYVSKERATVVILDGDDAGDKTRKNLQGFFGKKGINFDFNKEFIMLPQGFAIEGLFPESWLIEANREHPNWFSGFSLDMHNKLLPFTTKNENNKGQLREYLKRKAESSENDDWASSFITLFDLIDSSLEKTSEKISASLNQGDEAAAA</sequence>
<organism evidence="2 3">
    <name type="scientific">Pseudoalteromonas phenolica</name>
    <dbReference type="NCBI Taxonomy" id="161398"/>
    <lineage>
        <taxon>Bacteria</taxon>
        <taxon>Pseudomonadati</taxon>
        <taxon>Pseudomonadota</taxon>
        <taxon>Gammaproteobacteria</taxon>
        <taxon>Alteromonadales</taxon>
        <taxon>Pseudoalteromonadaceae</taxon>
        <taxon>Pseudoalteromonas</taxon>
    </lineage>
</organism>
<dbReference type="EMBL" id="PPSW01000007">
    <property type="protein sequence ID" value="TLX48024.1"/>
    <property type="molecule type" value="Genomic_DNA"/>
</dbReference>
<dbReference type="InterPro" id="IPR027417">
    <property type="entry name" value="P-loop_NTPase"/>
</dbReference>
<gene>
    <name evidence="2" type="ORF">C1E24_04265</name>
</gene>
<dbReference type="RefSeq" id="WP_138479053.1">
    <property type="nucleotide sequence ID" value="NZ_PPSW01000007.1"/>
</dbReference>
<evidence type="ECO:0000313" key="2">
    <source>
        <dbReference type="EMBL" id="TLX48024.1"/>
    </source>
</evidence>
<dbReference type="OrthoDB" id="3322489at2"/>
<name>A0A5R9Q5E5_9GAMM</name>
<feature type="domain" description="Endonuclease GajA/Old nuclease/RecF-like AAA" evidence="1">
    <location>
        <begin position="1"/>
        <end position="315"/>
    </location>
</feature>
<evidence type="ECO:0000313" key="3">
    <source>
        <dbReference type="Proteomes" id="UP000309186"/>
    </source>
</evidence>
<dbReference type="PANTHER" id="PTHR43581">
    <property type="entry name" value="ATP/GTP PHOSPHATASE"/>
    <property type="match status" value="1"/>
</dbReference>
<dbReference type="Pfam" id="PF13175">
    <property type="entry name" value="AAA_15"/>
    <property type="match status" value="1"/>
</dbReference>
<protein>
    <recommendedName>
        <fullName evidence="1">Endonuclease GajA/Old nuclease/RecF-like AAA domain-containing protein</fullName>
    </recommendedName>
</protein>
<proteinExistence type="predicted"/>
<reference evidence="2 3" key="1">
    <citation type="submission" date="2018-01" db="EMBL/GenBank/DDBJ databases">
        <title>Co-occurrence of chitin degradation, pigmentation and bioactivity in marine Pseudoalteromonas.</title>
        <authorList>
            <person name="Paulsen S."/>
            <person name="Gram L."/>
            <person name="Machado H."/>
        </authorList>
    </citation>
    <scope>NUCLEOTIDE SEQUENCE [LARGE SCALE GENOMIC DNA]</scope>
    <source>
        <strain evidence="2 3">S3663</strain>
    </source>
</reference>